<sequence length="416" mass="45805">MSSVVTSKEQVVERVDAIVVGLGPAGSTALRLLSEAGLRAVGLDRAVFPRQKTCGGGLSARAIPLLPKGWANVSHTVSTGVHLVYGNQPPVLLDLGIPIAYQFDRVDLDAFLLERAVDAGAKVIQGSNITSLLWDKGMFRIVCDPENAFEAPFLIAADGVTSAVARFLGKSDPVYKSGVFLRKKGALNAYPSSETEIEGKLPDNDSDVLIDLGSVPGGYGWSFPKKEGKKNIGVVGFARPLEQPLEILRSFVKNFSGQKDKLQSVTKPSTWLIPDFTRFSGHGKYPGLFFVGDAGAMVDPFLGEGIYYAMLSAKKAVSDLLVHRRNPEKASRSYAGWVSRDMFREFAQAKRLSSVIYRFPGIYFRLVQRYPHVLSLYASIMTGTHNYRSFSRTIGKNLLRLPFRKFLPKFRHNRLI</sequence>
<dbReference type="EMBL" id="DTMM01000067">
    <property type="protein sequence ID" value="HFT92941.1"/>
    <property type="molecule type" value="Genomic_DNA"/>
</dbReference>
<dbReference type="InterPro" id="IPR036188">
    <property type="entry name" value="FAD/NAD-bd_sf"/>
</dbReference>
<name>A0A7C3LU05_9BACT</name>
<dbReference type="Gene3D" id="3.50.50.60">
    <property type="entry name" value="FAD/NAD(P)-binding domain"/>
    <property type="match status" value="1"/>
</dbReference>
<dbReference type="GO" id="GO:0016628">
    <property type="term" value="F:oxidoreductase activity, acting on the CH-CH group of donors, NAD or NADP as acceptor"/>
    <property type="evidence" value="ECO:0007669"/>
    <property type="project" value="InterPro"/>
</dbReference>
<dbReference type="InterPro" id="IPR054715">
    <property type="entry name" value="GGR_cat"/>
</dbReference>
<dbReference type="InterPro" id="IPR050407">
    <property type="entry name" value="Geranylgeranyl_reductase"/>
</dbReference>
<comment type="caution">
    <text evidence="3">The sequence shown here is derived from an EMBL/GenBank/DDBJ whole genome shotgun (WGS) entry which is preliminary data.</text>
</comment>
<dbReference type="PRINTS" id="PR00420">
    <property type="entry name" value="RNGMNOXGNASE"/>
</dbReference>
<dbReference type="PANTHER" id="PTHR42685:SF22">
    <property type="entry name" value="CONDITIONED MEDIUM FACTOR RECEPTOR 1"/>
    <property type="match status" value="1"/>
</dbReference>
<dbReference type="GO" id="GO:0071949">
    <property type="term" value="F:FAD binding"/>
    <property type="evidence" value="ECO:0007669"/>
    <property type="project" value="InterPro"/>
</dbReference>
<dbReference type="Pfam" id="PF01494">
    <property type="entry name" value="FAD_binding_3"/>
    <property type="match status" value="1"/>
</dbReference>
<feature type="domain" description="Digeranylgeranylglycerophospholipid reductase catalytic" evidence="2">
    <location>
        <begin position="212"/>
        <end position="262"/>
    </location>
</feature>
<dbReference type="InterPro" id="IPR011777">
    <property type="entry name" value="Geranylgeranyl_Rdtase_fam"/>
</dbReference>
<evidence type="ECO:0000259" key="2">
    <source>
        <dbReference type="Pfam" id="PF22578"/>
    </source>
</evidence>
<protein>
    <submittedName>
        <fullName evidence="3">Geranylgeranyl reductase family protein</fullName>
    </submittedName>
</protein>
<dbReference type="AlphaFoldDB" id="A0A7C3LU05"/>
<feature type="domain" description="FAD-binding" evidence="1">
    <location>
        <begin position="15"/>
        <end position="186"/>
    </location>
</feature>
<reference evidence="3" key="1">
    <citation type="journal article" date="2020" name="mSystems">
        <title>Genome- and Community-Level Interaction Insights into Carbon Utilization and Element Cycling Functions of Hydrothermarchaeota in Hydrothermal Sediment.</title>
        <authorList>
            <person name="Zhou Z."/>
            <person name="Liu Y."/>
            <person name="Xu W."/>
            <person name="Pan J."/>
            <person name="Luo Z.H."/>
            <person name="Li M."/>
        </authorList>
    </citation>
    <scope>NUCLEOTIDE SEQUENCE [LARGE SCALE GENOMIC DNA]</scope>
    <source>
        <strain evidence="3">SpSt-902</strain>
    </source>
</reference>
<gene>
    <name evidence="3" type="ORF">ENX03_03150</name>
</gene>
<dbReference type="Pfam" id="PF22578">
    <property type="entry name" value="GGR_cat"/>
    <property type="match status" value="1"/>
</dbReference>
<dbReference type="PANTHER" id="PTHR42685">
    <property type="entry name" value="GERANYLGERANYL DIPHOSPHATE REDUCTASE"/>
    <property type="match status" value="1"/>
</dbReference>
<evidence type="ECO:0000313" key="3">
    <source>
        <dbReference type="EMBL" id="HFT92941.1"/>
    </source>
</evidence>
<dbReference type="NCBIfam" id="TIGR02032">
    <property type="entry name" value="GG-red-SF"/>
    <property type="match status" value="1"/>
</dbReference>
<dbReference type="InterPro" id="IPR002938">
    <property type="entry name" value="FAD-bd"/>
</dbReference>
<proteinExistence type="predicted"/>
<evidence type="ECO:0000259" key="1">
    <source>
        <dbReference type="Pfam" id="PF01494"/>
    </source>
</evidence>
<dbReference type="SUPFAM" id="SSF51905">
    <property type="entry name" value="FAD/NAD(P)-binding domain"/>
    <property type="match status" value="1"/>
</dbReference>
<accession>A0A7C3LU05</accession>
<organism evidence="3">
    <name type="scientific">Leptospirillum ferriphilum</name>
    <dbReference type="NCBI Taxonomy" id="178606"/>
    <lineage>
        <taxon>Bacteria</taxon>
        <taxon>Pseudomonadati</taxon>
        <taxon>Nitrospirota</taxon>
        <taxon>Nitrospiria</taxon>
        <taxon>Nitrospirales</taxon>
        <taxon>Nitrospiraceae</taxon>
        <taxon>Leptospirillum</taxon>
    </lineage>
</organism>